<dbReference type="Proteomes" id="UP001054945">
    <property type="component" value="Unassembled WGS sequence"/>
</dbReference>
<comment type="caution">
    <text evidence="1">The sequence shown here is derived from an EMBL/GenBank/DDBJ whole genome shotgun (WGS) entry which is preliminary data.</text>
</comment>
<organism evidence="1 2">
    <name type="scientific">Caerostris extrusa</name>
    <name type="common">Bark spider</name>
    <name type="synonym">Caerostris bankana</name>
    <dbReference type="NCBI Taxonomy" id="172846"/>
    <lineage>
        <taxon>Eukaryota</taxon>
        <taxon>Metazoa</taxon>
        <taxon>Ecdysozoa</taxon>
        <taxon>Arthropoda</taxon>
        <taxon>Chelicerata</taxon>
        <taxon>Arachnida</taxon>
        <taxon>Araneae</taxon>
        <taxon>Araneomorphae</taxon>
        <taxon>Entelegynae</taxon>
        <taxon>Araneoidea</taxon>
        <taxon>Araneidae</taxon>
        <taxon>Caerostris</taxon>
    </lineage>
</organism>
<keyword evidence="2" id="KW-1185">Reference proteome</keyword>
<dbReference type="AlphaFoldDB" id="A0AAV4VQP6"/>
<protein>
    <submittedName>
        <fullName evidence="1">Uncharacterized protein</fullName>
    </submittedName>
</protein>
<dbReference type="EMBL" id="BPLR01014865">
    <property type="protein sequence ID" value="GIY71823.1"/>
    <property type="molecule type" value="Genomic_DNA"/>
</dbReference>
<evidence type="ECO:0000313" key="2">
    <source>
        <dbReference type="Proteomes" id="UP001054945"/>
    </source>
</evidence>
<proteinExistence type="predicted"/>
<sequence>MRGNHCFPDKLSLAETVQLEAVHDDLHAGPHRCTDPDRLAFSGPLHRKLEIFPLEDPENLEDIKIGTPTGTLRVR</sequence>
<accession>A0AAV4VQP6</accession>
<evidence type="ECO:0000313" key="1">
    <source>
        <dbReference type="EMBL" id="GIY71823.1"/>
    </source>
</evidence>
<name>A0AAV4VQP6_CAEEX</name>
<reference evidence="1 2" key="1">
    <citation type="submission" date="2021-06" db="EMBL/GenBank/DDBJ databases">
        <title>Caerostris extrusa draft genome.</title>
        <authorList>
            <person name="Kono N."/>
            <person name="Arakawa K."/>
        </authorList>
    </citation>
    <scope>NUCLEOTIDE SEQUENCE [LARGE SCALE GENOMIC DNA]</scope>
</reference>
<gene>
    <name evidence="1" type="ORF">CEXT_81311</name>
</gene>